<feature type="compositionally biased region" description="Low complexity" evidence="1">
    <location>
        <begin position="214"/>
        <end position="227"/>
    </location>
</feature>
<evidence type="ECO:0000313" key="3">
    <source>
        <dbReference type="Proteomes" id="UP000310158"/>
    </source>
</evidence>
<protein>
    <submittedName>
        <fullName evidence="2">Uncharacterized protein</fullName>
    </submittedName>
</protein>
<sequence length="336" mass="36850">MSFPLITSNIVIMASEEAQRLSTPPTAISTSAPASEPAPAPAASTSTSDPTSSSATVSSAAAPSSPTSSSAAQSPPPPPAAESPESTHKQATFTPKLTRKHFSANHIGHASRSARKCVARARGCAHRPTGEWRRPVVHDRRRCRRRDCRHSIYLTDHETLTEADAEDDKYYEHPPQNPAEKTNYPTPPPQFRSLRSFASLPDTDEGMKTARTMSLSRPSPSRPPSLCQRRRQSPLRPGLPCPTPPRRRRRDDHAIGPGRREDNDRCRAFATYLPHGMIPPSSNLRARIYAAPPPLQSAGGKCSLLQCFMPHHFGNYAHIESVSETLLVRKVSERVQ</sequence>
<name>A0A4S4KYZ3_9AGAM</name>
<dbReference type="EMBL" id="SGPL01001211">
    <property type="protein sequence ID" value="THH04139.1"/>
    <property type="molecule type" value="Genomic_DNA"/>
</dbReference>
<dbReference type="AlphaFoldDB" id="A0A4S4KYZ3"/>
<dbReference type="Proteomes" id="UP000310158">
    <property type="component" value="Unassembled WGS sequence"/>
</dbReference>
<proteinExistence type="predicted"/>
<gene>
    <name evidence="2" type="ORF">EW146_g10255</name>
</gene>
<accession>A0A4S4KYZ3</accession>
<evidence type="ECO:0000256" key="1">
    <source>
        <dbReference type="SAM" id="MobiDB-lite"/>
    </source>
</evidence>
<keyword evidence="3" id="KW-1185">Reference proteome</keyword>
<feature type="region of interest" description="Disordered" evidence="1">
    <location>
        <begin position="17"/>
        <end position="91"/>
    </location>
</feature>
<organism evidence="2 3">
    <name type="scientific">Bondarzewia mesenterica</name>
    <dbReference type="NCBI Taxonomy" id="1095465"/>
    <lineage>
        <taxon>Eukaryota</taxon>
        <taxon>Fungi</taxon>
        <taxon>Dikarya</taxon>
        <taxon>Basidiomycota</taxon>
        <taxon>Agaricomycotina</taxon>
        <taxon>Agaricomycetes</taxon>
        <taxon>Russulales</taxon>
        <taxon>Bondarzewiaceae</taxon>
        <taxon>Bondarzewia</taxon>
    </lineage>
</organism>
<evidence type="ECO:0000313" key="2">
    <source>
        <dbReference type="EMBL" id="THH04139.1"/>
    </source>
</evidence>
<comment type="caution">
    <text evidence="2">The sequence shown here is derived from an EMBL/GenBank/DDBJ whole genome shotgun (WGS) entry which is preliminary data.</text>
</comment>
<feature type="compositionally biased region" description="Low complexity" evidence="1">
    <location>
        <begin position="22"/>
        <end position="73"/>
    </location>
</feature>
<feature type="compositionally biased region" description="Basic and acidic residues" evidence="1">
    <location>
        <begin position="251"/>
        <end position="263"/>
    </location>
</feature>
<reference evidence="2" key="1">
    <citation type="submission" date="2019-02" db="EMBL/GenBank/DDBJ databases">
        <title>Genome sequencing of the rare red list fungi Bondarzewia mesenterica.</title>
        <authorList>
            <person name="Buettner E."/>
            <person name="Kellner H."/>
        </authorList>
    </citation>
    <scope>NUCLEOTIDE SEQUENCE [LARGE SCALE GENOMIC DNA]</scope>
    <source>
        <strain evidence="2">DSM 108281</strain>
    </source>
</reference>
<feature type="region of interest" description="Disordered" evidence="1">
    <location>
        <begin position="159"/>
        <end position="263"/>
    </location>
</feature>